<feature type="region of interest" description="Disordered" evidence="1">
    <location>
        <begin position="78"/>
        <end position="99"/>
    </location>
</feature>
<dbReference type="eggNOG" id="ENOG502T5YC">
    <property type="taxonomic scope" value="Eukaryota"/>
</dbReference>
<protein>
    <submittedName>
        <fullName evidence="2 3">Uncharacterized protein</fullName>
    </submittedName>
</protein>
<reference evidence="4" key="1">
    <citation type="submission" date="2010-07" db="EMBL/GenBank/DDBJ databases">
        <title>The genome sequence of Gaeumannomyces graminis var. tritici strain R3-111a-1.</title>
        <authorList>
            <consortium name="The Broad Institute Genome Sequencing Platform"/>
            <person name="Ma L.-J."/>
            <person name="Dead R."/>
            <person name="Young S."/>
            <person name="Zeng Q."/>
            <person name="Koehrsen M."/>
            <person name="Alvarado L."/>
            <person name="Berlin A."/>
            <person name="Chapman S.B."/>
            <person name="Chen Z."/>
            <person name="Freedman E."/>
            <person name="Gellesch M."/>
            <person name="Goldberg J."/>
            <person name="Griggs A."/>
            <person name="Gujja S."/>
            <person name="Heilman E.R."/>
            <person name="Heiman D."/>
            <person name="Hepburn T."/>
            <person name="Howarth C."/>
            <person name="Jen D."/>
            <person name="Larson L."/>
            <person name="Mehta T."/>
            <person name="Neiman D."/>
            <person name="Pearson M."/>
            <person name="Roberts A."/>
            <person name="Saif S."/>
            <person name="Shea T."/>
            <person name="Shenoy N."/>
            <person name="Sisk P."/>
            <person name="Stolte C."/>
            <person name="Sykes S."/>
            <person name="Walk T."/>
            <person name="White J."/>
            <person name="Yandava C."/>
            <person name="Haas B."/>
            <person name="Nusbaum C."/>
            <person name="Birren B."/>
        </authorList>
    </citation>
    <scope>NUCLEOTIDE SEQUENCE [LARGE SCALE GENOMIC DNA]</scope>
    <source>
        <strain evidence="4">R3-111a-1</strain>
    </source>
</reference>
<dbReference type="HOGENOM" id="CLU_608378_0_0_1"/>
<name>J3P6L7_GAET3</name>
<feature type="region of interest" description="Disordered" evidence="1">
    <location>
        <begin position="235"/>
        <end position="255"/>
    </location>
</feature>
<organism evidence="2">
    <name type="scientific">Gaeumannomyces tritici (strain R3-111a-1)</name>
    <name type="common">Wheat and barley take-all root rot fungus</name>
    <name type="synonym">Gaeumannomyces graminis var. tritici</name>
    <dbReference type="NCBI Taxonomy" id="644352"/>
    <lineage>
        <taxon>Eukaryota</taxon>
        <taxon>Fungi</taxon>
        <taxon>Dikarya</taxon>
        <taxon>Ascomycota</taxon>
        <taxon>Pezizomycotina</taxon>
        <taxon>Sordariomycetes</taxon>
        <taxon>Sordariomycetidae</taxon>
        <taxon>Magnaporthales</taxon>
        <taxon>Magnaporthaceae</taxon>
        <taxon>Gaeumannomyces</taxon>
    </lineage>
</organism>
<dbReference type="AlphaFoldDB" id="J3P6L7"/>
<dbReference type="Proteomes" id="UP000006039">
    <property type="component" value="Unassembled WGS sequence"/>
</dbReference>
<dbReference type="VEuPathDB" id="FungiDB:GGTG_09159"/>
<dbReference type="EnsemblFungi" id="EJT72293">
    <property type="protein sequence ID" value="EJT72293"/>
    <property type="gene ID" value="GGTG_09159"/>
</dbReference>
<feature type="compositionally biased region" description="Polar residues" evidence="1">
    <location>
        <begin position="88"/>
        <end position="99"/>
    </location>
</feature>
<evidence type="ECO:0000313" key="3">
    <source>
        <dbReference type="EnsemblFungi" id="EJT72293"/>
    </source>
</evidence>
<reference evidence="3" key="5">
    <citation type="submission" date="2018-04" db="UniProtKB">
        <authorList>
            <consortium name="EnsemblFungi"/>
        </authorList>
    </citation>
    <scope>IDENTIFICATION</scope>
    <source>
        <strain evidence="3">R3-111a-1</strain>
    </source>
</reference>
<feature type="region of interest" description="Disordered" evidence="1">
    <location>
        <begin position="153"/>
        <end position="185"/>
    </location>
</feature>
<accession>J3P6L7</accession>
<dbReference type="RefSeq" id="XP_009225267.1">
    <property type="nucleotide sequence ID" value="XM_009227003.1"/>
</dbReference>
<proteinExistence type="predicted"/>
<reference evidence="2" key="2">
    <citation type="submission" date="2010-07" db="EMBL/GenBank/DDBJ databases">
        <authorList>
            <consortium name="The Broad Institute Genome Sequencing Platform"/>
            <consortium name="Broad Institute Genome Sequencing Center for Infectious Disease"/>
            <person name="Ma L.-J."/>
            <person name="Dead R."/>
            <person name="Young S."/>
            <person name="Zeng Q."/>
            <person name="Koehrsen M."/>
            <person name="Alvarado L."/>
            <person name="Berlin A."/>
            <person name="Chapman S.B."/>
            <person name="Chen Z."/>
            <person name="Freedman E."/>
            <person name="Gellesch M."/>
            <person name="Goldberg J."/>
            <person name="Griggs A."/>
            <person name="Gujja S."/>
            <person name="Heilman E.R."/>
            <person name="Heiman D."/>
            <person name="Hepburn T."/>
            <person name="Howarth C."/>
            <person name="Jen D."/>
            <person name="Larson L."/>
            <person name="Mehta T."/>
            <person name="Neiman D."/>
            <person name="Pearson M."/>
            <person name="Roberts A."/>
            <person name="Saif S."/>
            <person name="Shea T."/>
            <person name="Shenoy N."/>
            <person name="Sisk P."/>
            <person name="Stolte C."/>
            <person name="Sykes S."/>
            <person name="Walk T."/>
            <person name="White J."/>
            <person name="Yandava C."/>
            <person name="Haas B."/>
            <person name="Nusbaum C."/>
            <person name="Birren B."/>
        </authorList>
    </citation>
    <scope>NUCLEOTIDE SEQUENCE</scope>
    <source>
        <strain evidence="2">R3-111a-1</strain>
    </source>
</reference>
<dbReference type="GeneID" id="20349617"/>
<evidence type="ECO:0000313" key="4">
    <source>
        <dbReference type="Proteomes" id="UP000006039"/>
    </source>
</evidence>
<reference evidence="3" key="4">
    <citation type="journal article" date="2015" name="G3 (Bethesda)">
        <title>Genome sequences of three phytopathogenic species of the Magnaporthaceae family of fungi.</title>
        <authorList>
            <person name="Okagaki L.H."/>
            <person name="Nunes C.C."/>
            <person name="Sailsbery J."/>
            <person name="Clay B."/>
            <person name="Brown D."/>
            <person name="John T."/>
            <person name="Oh Y."/>
            <person name="Young N."/>
            <person name="Fitzgerald M."/>
            <person name="Haas B.J."/>
            <person name="Zeng Q."/>
            <person name="Young S."/>
            <person name="Adiconis X."/>
            <person name="Fan L."/>
            <person name="Levin J.Z."/>
            <person name="Mitchell T.K."/>
            <person name="Okubara P.A."/>
            <person name="Farman M.L."/>
            <person name="Kohn L.M."/>
            <person name="Birren B."/>
            <person name="Ma L.-J."/>
            <person name="Dean R.A."/>
        </authorList>
    </citation>
    <scope>NUCLEOTIDE SEQUENCE</scope>
    <source>
        <strain evidence="3">R3-111a-1</strain>
    </source>
</reference>
<evidence type="ECO:0000313" key="2">
    <source>
        <dbReference type="EMBL" id="EJT72293.1"/>
    </source>
</evidence>
<feature type="compositionally biased region" description="Basic and acidic residues" evidence="1">
    <location>
        <begin position="170"/>
        <end position="185"/>
    </location>
</feature>
<reference evidence="2" key="3">
    <citation type="submission" date="2010-09" db="EMBL/GenBank/DDBJ databases">
        <title>Annotation of Gaeumannomyces graminis var. tritici R3-111a-1.</title>
        <authorList>
            <consortium name="The Broad Institute Genome Sequencing Platform"/>
            <person name="Ma L.-J."/>
            <person name="Dead R."/>
            <person name="Young S.K."/>
            <person name="Zeng Q."/>
            <person name="Gargeya S."/>
            <person name="Fitzgerald M."/>
            <person name="Haas B."/>
            <person name="Abouelleil A."/>
            <person name="Alvarado L."/>
            <person name="Arachchi H.M."/>
            <person name="Berlin A."/>
            <person name="Brown A."/>
            <person name="Chapman S.B."/>
            <person name="Chen Z."/>
            <person name="Dunbar C."/>
            <person name="Freedman E."/>
            <person name="Gearin G."/>
            <person name="Gellesch M."/>
            <person name="Goldberg J."/>
            <person name="Griggs A."/>
            <person name="Gujja S."/>
            <person name="Heiman D."/>
            <person name="Howarth C."/>
            <person name="Larson L."/>
            <person name="Lui A."/>
            <person name="MacDonald P.J.P."/>
            <person name="Mehta T."/>
            <person name="Montmayeur A."/>
            <person name="Murphy C."/>
            <person name="Neiman D."/>
            <person name="Pearson M."/>
            <person name="Priest M."/>
            <person name="Roberts A."/>
            <person name="Saif S."/>
            <person name="Shea T."/>
            <person name="Shenoy N."/>
            <person name="Sisk P."/>
            <person name="Stolte C."/>
            <person name="Sykes S."/>
            <person name="Yandava C."/>
            <person name="Wortman J."/>
            <person name="Nusbaum C."/>
            <person name="Birren B."/>
        </authorList>
    </citation>
    <scope>NUCLEOTIDE SEQUENCE</scope>
    <source>
        <strain evidence="2">R3-111a-1</strain>
    </source>
</reference>
<sequence length="450" mass="50595">MTIPPRFVLGRAPLSIRTKKKCLLIKSTIAATIKDIVGHTHVKDAPYNPANWENEFDFEERARKDVRELRTRHYYIPPEGLYDPATEDGTTQEQLRPSEVQSAAAALDYGWREQSQQAPTLGIFHALTAISLKQVHNLGGEHMGSNMAGQLSLANRKSGSSGDPAVPSDNGDRETEGDGESKVDQEDYFITHRFCPDNVETLQFDEPQLFLDLARGDLMCELRVLTLPVSPAHQSVFTPKPPRRDGRELEHPHNKKQRLLKGKIGCVPARGQQDVPRDWQYWWGRHPGPIQGLMELEGRRYWSDNRFYNQGTISMEPCPDWLRASKSTDHSVKFRPALGMHGKPFRPFQQRMRAFTPKDLAAQGDLASGTGVVGEGAERVNPTRSAISRKLKERLARHQKPLREQSAPEIAQIGAADTVTPSTVSHHDAQADARLSFDDLWNKYGSSEEE</sequence>
<dbReference type="EMBL" id="GL385399">
    <property type="protein sequence ID" value="EJT72293.1"/>
    <property type="molecule type" value="Genomic_DNA"/>
</dbReference>
<evidence type="ECO:0000256" key="1">
    <source>
        <dbReference type="SAM" id="MobiDB-lite"/>
    </source>
</evidence>
<dbReference type="OrthoDB" id="10409243at2759"/>
<feature type="compositionally biased region" description="Basic and acidic residues" evidence="1">
    <location>
        <begin position="242"/>
        <end position="252"/>
    </location>
</feature>
<keyword evidence="4" id="KW-1185">Reference proteome</keyword>
<gene>
    <name evidence="3" type="primary">20349617</name>
    <name evidence="2" type="ORF">GGTG_09159</name>
</gene>